<evidence type="ECO:0000313" key="7">
    <source>
        <dbReference type="EMBL" id="GJT46762.1"/>
    </source>
</evidence>
<protein>
    <submittedName>
        <fullName evidence="7">Gypsy type transposase</fullName>
    </submittedName>
</protein>
<evidence type="ECO:0000256" key="4">
    <source>
        <dbReference type="ARBA" id="ARBA00022917"/>
    </source>
</evidence>
<dbReference type="InterPro" id="IPR002300">
    <property type="entry name" value="aa-tRNA-synth_Ia"/>
</dbReference>
<dbReference type="Gene3D" id="3.30.200.20">
    <property type="entry name" value="Phosphorylase Kinase, domain 1"/>
    <property type="match status" value="1"/>
</dbReference>
<reference evidence="7" key="1">
    <citation type="journal article" date="2022" name="Int. J. Mol. Sci.">
        <title>Draft Genome of Tanacetum Coccineum: Genomic Comparison of Closely Related Tanacetum-Family Plants.</title>
        <authorList>
            <person name="Yamashiro T."/>
            <person name="Shiraishi A."/>
            <person name="Nakayama K."/>
            <person name="Satake H."/>
        </authorList>
    </citation>
    <scope>NUCLEOTIDE SEQUENCE</scope>
</reference>
<dbReference type="Gene3D" id="3.40.50.620">
    <property type="entry name" value="HUPs"/>
    <property type="match status" value="1"/>
</dbReference>
<keyword evidence="3" id="KW-0067">ATP-binding</keyword>
<dbReference type="InterPro" id="IPR014729">
    <property type="entry name" value="Rossmann-like_a/b/a_fold"/>
</dbReference>
<dbReference type="InterPro" id="IPR045272">
    <property type="entry name" value="ANXUR1/2-like"/>
</dbReference>
<comment type="caution">
    <text evidence="7">The sequence shown here is derived from an EMBL/GenBank/DDBJ whole genome shotgun (WGS) entry which is preliminary data.</text>
</comment>
<evidence type="ECO:0000259" key="6">
    <source>
        <dbReference type="Pfam" id="PF00133"/>
    </source>
</evidence>
<accession>A0ABQ5E7C0</accession>
<sequence>MSFSKRSDTAPVCHTKLLDSLKHWNDSFFWVDATAFPLFIPWHNNKTLKKDPYPKPTKCNAEVCEFFATHTAPFRKFPEPVLCFVGISRYYELDDNVYPTFLTDDDEEMDLFAFINHADPTKVRMGEKQIDERQTSLLESTRDHVLCRNNARSKMETTSILLTGPAKTTFGALYSSHDGPPYANGDLNMEHALNKNINDIINRYKMLDRKGLTPVTLREKSGGISKATAKAHMASFKLWRVLAPTNSLVPVGGKVYLHSFEDNLAAIEILSTLESAPAEKDTILWRLFDSGIMQPANFSLIDSDVILESSTLFLILSATNNFDDKRAMFESEFEKRYWAQLLRSGELIDITARRFNKERDDKEELFWMEISLLSTLKHKNVASLFGFCDEKIIITNFDETNGSLSVVDMGAKIGDICRCCACIE</sequence>
<evidence type="ECO:0000256" key="3">
    <source>
        <dbReference type="ARBA" id="ARBA00022840"/>
    </source>
</evidence>
<gene>
    <name evidence="7" type="ORF">Tco_0955477</name>
</gene>
<keyword evidence="2" id="KW-0547">Nucleotide-binding</keyword>
<evidence type="ECO:0000313" key="8">
    <source>
        <dbReference type="Proteomes" id="UP001151760"/>
    </source>
</evidence>
<reference evidence="7" key="2">
    <citation type="submission" date="2022-01" db="EMBL/GenBank/DDBJ databases">
        <authorList>
            <person name="Yamashiro T."/>
            <person name="Shiraishi A."/>
            <person name="Satake H."/>
            <person name="Nakayama K."/>
        </authorList>
    </citation>
    <scope>NUCLEOTIDE SEQUENCE</scope>
</reference>
<organism evidence="7 8">
    <name type="scientific">Tanacetum coccineum</name>
    <dbReference type="NCBI Taxonomy" id="301880"/>
    <lineage>
        <taxon>Eukaryota</taxon>
        <taxon>Viridiplantae</taxon>
        <taxon>Streptophyta</taxon>
        <taxon>Embryophyta</taxon>
        <taxon>Tracheophyta</taxon>
        <taxon>Spermatophyta</taxon>
        <taxon>Magnoliopsida</taxon>
        <taxon>eudicotyledons</taxon>
        <taxon>Gunneridae</taxon>
        <taxon>Pentapetalae</taxon>
        <taxon>asterids</taxon>
        <taxon>campanulids</taxon>
        <taxon>Asterales</taxon>
        <taxon>Asteraceae</taxon>
        <taxon>Asteroideae</taxon>
        <taxon>Anthemideae</taxon>
        <taxon>Anthemidinae</taxon>
        <taxon>Tanacetum</taxon>
    </lineage>
</organism>
<proteinExistence type="predicted"/>
<keyword evidence="5" id="KW-0030">Aminoacyl-tRNA synthetase</keyword>
<dbReference type="PANTHER" id="PTHR27003:SF383">
    <property type="entry name" value="TYROSINE-PROTEIN KINASE, NON-RECEPTOR JAK_TYK2-RELATED"/>
    <property type="match status" value="1"/>
</dbReference>
<dbReference type="Pfam" id="PF00133">
    <property type="entry name" value="tRNA-synt_1"/>
    <property type="match status" value="1"/>
</dbReference>
<feature type="domain" description="Aminoacyl-tRNA synthetase class Ia" evidence="6">
    <location>
        <begin position="174"/>
        <end position="207"/>
    </location>
</feature>
<dbReference type="SUPFAM" id="SSF56112">
    <property type="entry name" value="Protein kinase-like (PK-like)"/>
    <property type="match status" value="1"/>
</dbReference>
<evidence type="ECO:0000256" key="5">
    <source>
        <dbReference type="ARBA" id="ARBA00023146"/>
    </source>
</evidence>
<evidence type="ECO:0000256" key="1">
    <source>
        <dbReference type="ARBA" id="ARBA00022598"/>
    </source>
</evidence>
<name>A0ABQ5E7C0_9ASTR</name>
<dbReference type="SUPFAM" id="SSF52374">
    <property type="entry name" value="Nucleotidylyl transferase"/>
    <property type="match status" value="1"/>
</dbReference>
<dbReference type="EMBL" id="BQNB010016012">
    <property type="protein sequence ID" value="GJT46762.1"/>
    <property type="molecule type" value="Genomic_DNA"/>
</dbReference>
<dbReference type="Proteomes" id="UP001151760">
    <property type="component" value="Unassembled WGS sequence"/>
</dbReference>
<keyword evidence="4" id="KW-0648">Protein biosynthesis</keyword>
<dbReference type="PANTHER" id="PTHR27003">
    <property type="entry name" value="OS07G0166700 PROTEIN"/>
    <property type="match status" value="1"/>
</dbReference>
<dbReference type="InterPro" id="IPR011009">
    <property type="entry name" value="Kinase-like_dom_sf"/>
</dbReference>
<keyword evidence="1" id="KW-0436">Ligase</keyword>
<evidence type="ECO:0000256" key="2">
    <source>
        <dbReference type="ARBA" id="ARBA00022741"/>
    </source>
</evidence>
<keyword evidence="8" id="KW-1185">Reference proteome</keyword>